<accession>A0AAE0LAC8</accession>
<comment type="caution">
    <text evidence="2">The sequence shown here is derived from an EMBL/GenBank/DDBJ whole genome shotgun (WGS) entry which is preliminary data.</text>
</comment>
<feature type="region of interest" description="Disordered" evidence="1">
    <location>
        <begin position="1"/>
        <end position="170"/>
    </location>
</feature>
<feature type="compositionally biased region" description="Basic and acidic residues" evidence="1">
    <location>
        <begin position="114"/>
        <end position="125"/>
    </location>
</feature>
<evidence type="ECO:0000256" key="1">
    <source>
        <dbReference type="SAM" id="MobiDB-lite"/>
    </source>
</evidence>
<protein>
    <submittedName>
        <fullName evidence="2">Uncharacterized protein</fullName>
    </submittedName>
</protein>
<organism evidence="2 3">
    <name type="scientific">Cymbomonas tetramitiformis</name>
    <dbReference type="NCBI Taxonomy" id="36881"/>
    <lineage>
        <taxon>Eukaryota</taxon>
        <taxon>Viridiplantae</taxon>
        <taxon>Chlorophyta</taxon>
        <taxon>Pyramimonadophyceae</taxon>
        <taxon>Pyramimonadales</taxon>
        <taxon>Pyramimonadaceae</taxon>
        <taxon>Cymbomonas</taxon>
    </lineage>
</organism>
<name>A0AAE0LAC8_9CHLO</name>
<evidence type="ECO:0000313" key="3">
    <source>
        <dbReference type="Proteomes" id="UP001190700"/>
    </source>
</evidence>
<sequence>MLLNSSSGPGCPSARRELAPINSSATQRARKSYLPKSKVDDVRSSGENEVHSAFASGRKEGRETEKKSSSSRRSYDNVLNKHLGGDKVRSRSNADDADDEAEPSPAPSSRVTKSHYDDVLRKHGGEVPVPSTESETLEVTHPSESVDAPILEDSSEDEGIPPTFAERQHVSRVDPNRWEIEVKKQLEAAKLESLDSKLCEKFQEDVPQPRLTFNSSKHRLRARLQANASKR</sequence>
<proteinExistence type="predicted"/>
<gene>
    <name evidence="2" type="ORF">CYMTET_14463</name>
</gene>
<dbReference type="EMBL" id="LGRX02006061">
    <property type="protein sequence ID" value="KAK3277535.1"/>
    <property type="molecule type" value="Genomic_DNA"/>
</dbReference>
<reference evidence="2 3" key="1">
    <citation type="journal article" date="2015" name="Genome Biol. Evol.">
        <title>Comparative Genomics of a Bacterivorous Green Alga Reveals Evolutionary Causalities and Consequences of Phago-Mixotrophic Mode of Nutrition.</title>
        <authorList>
            <person name="Burns J.A."/>
            <person name="Paasch A."/>
            <person name="Narechania A."/>
            <person name="Kim E."/>
        </authorList>
    </citation>
    <scope>NUCLEOTIDE SEQUENCE [LARGE SCALE GENOMIC DNA]</scope>
    <source>
        <strain evidence="2 3">PLY_AMNH</strain>
    </source>
</reference>
<keyword evidence="3" id="KW-1185">Reference proteome</keyword>
<feature type="compositionally biased region" description="Basic and acidic residues" evidence="1">
    <location>
        <begin position="37"/>
        <end position="50"/>
    </location>
</feature>
<dbReference type="AlphaFoldDB" id="A0AAE0LAC8"/>
<evidence type="ECO:0000313" key="2">
    <source>
        <dbReference type="EMBL" id="KAK3277535.1"/>
    </source>
</evidence>
<feature type="compositionally biased region" description="Basic and acidic residues" evidence="1">
    <location>
        <begin position="57"/>
        <end position="68"/>
    </location>
</feature>
<dbReference type="Proteomes" id="UP001190700">
    <property type="component" value="Unassembled WGS sequence"/>
</dbReference>
<feature type="compositionally biased region" description="Basic and acidic residues" evidence="1">
    <location>
        <begin position="83"/>
        <end position="94"/>
    </location>
</feature>